<evidence type="ECO:0000256" key="1">
    <source>
        <dbReference type="SAM" id="MobiDB-lite"/>
    </source>
</evidence>
<protein>
    <submittedName>
        <fullName evidence="2">Uncharacterized protein</fullName>
    </submittedName>
</protein>
<accession>A0A067TFI8</accession>
<gene>
    <name evidence="2" type="ORF">GALMADRAFT_207968</name>
</gene>
<organism evidence="2 3">
    <name type="scientific">Galerina marginata (strain CBS 339.88)</name>
    <dbReference type="NCBI Taxonomy" id="685588"/>
    <lineage>
        <taxon>Eukaryota</taxon>
        <taxon>Fungi</taxon>
        <taxon>Dikarya</taxon>
        <taxon>Basidiomycota</taxon>
        <taxon>Agaricomycotina</taxon>
        <taxon>Agaricomycetes</taxon>
        <taxon>Agaricomycetidae</taxon>
        <taxon>Agaricales</taxon>
        <taxon>Agaricineae</taxon>
        <taxon>Strophariaceae</taxon>
        <taxon>Galerina</taxon>
    </lineage>
</organism>
<feature type="region of interest" description="Disordered" evidence="1">
    <location>
        <begin position="436"/>
        <end position="462"/>
    </location>
</feature>
<reference evidence="3" key="1">
    <citation type="journal article" date="2014" name="Proc. Natl. Acad. Sci. U.S.A.">
        <title>Extensive sampling of basidiomycete genomes demonstrates inadequacy of the white-rot/brown-rot paradigm for wood decay fungi.</title>
        <authorList>
            <person name="Riley R."/>
            <person name="Salamov A.A."/>
            <person name="Brown D.W."/>
            <person name="Nagy L.G."/>
            <person name="Floudas D."/>
            <person name="Held B.W."/>
            <person name="Levasseur A."/>
            <person name="Lombard V."/>
            <person name="Morin E."/>
            <person name="Otillar R."/>
            <person name="Lindquist E.A."/>
            <person name="Sun H."/>
            <person name="LaButti K.M."/>
            <person name="Schmutz J."/>
            <person name="Jabbour D."/>
            <person name="Luo H."/>
            <person name="Baker S.E."/>
            <person name="Pisabarro A.G."/>
            <person name="Walton J.D."/>
            <person name="Blanchette R.A."/>
            <person name="Henrissat B."/>
            <person name="Martin F."/>
            <person name="Cullen D."/>
            <person name="Hibbett D.S."/>
            <person name="Grigoriev I.V."/>
        </authorList>
    </citation>
    <scope>NUCLEOTIDE SEQUENCE [LARGE SCALE GENOMIC DNA]</scope>
    <source>
        <strain evidence="3">CBS 339.88</strain>
    </source>
</reference>
<dbReference type="HOGENOM" id="CLU_542959_0_0_1"/>
<dbReference type="EMBL" id="KL142371">
    <property type="protein sequence ID" value="KDR81122.1"/>
    <property type="molecule type" value="Genomic_DNA"/>
</dbReference>
<keyword evidence="3" id="KW-1185">Reference proteome</keyword>
<proteinExistence type="predicted"/>
<evidence type="ECO:0000313" key="2">
    <source>
        <dbReference type="EMBL" id="KDR81122.1"/>
    </source>
</evidence>
<feature type="compositionally biased region" description="Low complexity" evidence="1">
    <location>
        <begin position="208"/>
        <end position="226"/>
    </location>
</feature>
<feature type="compositionally biased region" description="Polar residues" evidence="1">
    <location>
        <begin position="448"/>
        <end position="462"/>
    </location>
</feature>
<feature type="region of interest" description="Disordered" evidence="1">
    <location>
        <begin position="191"/>
        <end position="241"/>
    </location>
</feature>
<dbReference type="Proteomes" id="UP000027222">
    <property type="component" value="Unassembled WGS sequence"/>
</dbReference>
<name>A0A067TFI8_GALM3</name>
<dbReference type="AlphaFoldDB" id="A0A067TFI8"/>
<evidence type="ECO:0000313" key="3">
    <source>
        <dbReference type="Proteomes" id="UP000027222"/>
    </source>
</evidence>
<feature type="region of interest" description="Disordered" evidence="1">
    <location>
        <begin position="317"/>
        <end position="343"/>
    </location>
</feature>
<feature type="compositionally biased region" description="Polar residues" evidence="1">
    <location>
        <begin position="191"/>
        <end position="206"/>
    </location>
</feature>
<sequence length="462" mass="52013">MRKGCFVVKKARIQSNQFKMETWTISKRKQLSLLGILYSLKVRTIPMPLLPPLSDTEQSDQYRADIELIGRRNTSDRSHSLTYQDLLDPDDSNDEFSPYEQLSEISSDESTDAETLQTIHNETETREHPTRYSELTRWQTSVAQETVSTGVNSFTMDHAGLVTGLPDNAPNVSYGLPGQFDILASIEQSGNNMPASISPKFNQDWSETPRTSVPSQSSSPHESSTTYINPYLQKPEDLTNPQTTITPAVPVDAYTSPAITNDDILLSRRLAAKESLCPDRPRSTKKTKKKNIPSGCLQTLRFSPLARFRYNRLMPTDHTPNSTTQEHEANTIHHQSQKRKRTKHDYEILSADTHTAYYDGQKHPQIPQSPQHLFSDTQHIERQEPENYSVSVSPSDHEVVKNGYGNIEPTEFLPGSGANINQHKTTPLAWPVDASNASSVQIPDHNTEQWNQISSASLRTKT</sequence>